<dbReference type="EMBL" id="CM023487">
    <property type="protein sequence ID" value="KAH6925519.1"/>
    <property type="molecule type" value="Genomic_DNA"/>
</dbReference>
<organism evidence="1 2">
    <name type="scientific">Hyalomma asiaticum</name>
    <name type="common">Tick</name>
    <dbReference type="NCBI Taxonomy" id="266040"/>
    <lineage>
        <taxon>Eukaryota</taxon>
        <taxon>Metazoa</taxon>
        <taxon>Ecdysozoa</taxon>
        <taxon>Arthropoda</taxon>
        <taxon>Chelicerata</taxon>
        <taxon>Arachnida</taxon>
        <taxon>Acari</taxon>
        <taxon>Parasitiformes</taxon>
        <taxon>Ixodida</taxon>
        <taxon>Ixodoidea</taxon>
        <taxon>Ixodidae</taxon>
        <taxon>Hyalomminae</taxon>
        <taxon>Hyalomma</taxon>
    </lineage>
</organism>
<dbReference type="Proteomes" id="UP000821845">
    <property type="component" value="Chromosome 7"/>
</dbReference>
<sequence length="122" mass="13211">MPSGENPVSIPTLLRRRFFINPLPQSMVAGHHGGQWRARALPELDAYASRPGAAYVEAGRCPSQRILRVTGSVRLLRPAEAEQAAIALAVSAGFSIILSDWKTAISHFARGTVAPGTLRLRR</sequence>
<name>A0ACB7RVP8_HYAAI</name>
<keyword evidence="2" id="KW-1185">Reference proteome</keyword>
<protein>
    <submittedName>
        <fullName evidence="1">Uncharacterized protein</fullName>
    </submittedName>
</protein>
<accession>A0ACB7RVP8</accession>
<proteinExistence type="predicted"/>
<gene>
    <name evidence="1" type="ORF">HPB50_006522</name>
</gene>
<reference evidence="1" key="1">
    <citation type="submission" date="2020-05" db="EMBL/GenBank/DDBJ databases">
        <title>Large-scale comparative analyses of tick genomes elucidate their genetic diversity and vector capacities.</title>
        <authorList>
            <person name="Jia N."/>
            <person name="Wang J."/>
            <person name="Shi W."/>
            <person name="Du L."/>
            <person name="Sun Y."/>
            <person name="Zhan W."/>
            <person name="Jiang J."/>
            <person name="Wang Q."/>
            <person name="Zhang B."/>
            <person name="Ji P."/>
            <person name="Sakyi L.B."/>
            <person name="Cui X."/>
            <person name="Yuan T."/>
            <person name="Jiang B."/>
            <person name="Yang W."/>
            <person name="Lam T.T.-Y."/>
            <person name="Chang Q."/>
            <person name="Ding S."/>
            <person name="Wang X."/>
            <person name="Zhu J."/>
            <person name="Ruan X."/>
            <person name="Zhao L."/>
            <person name="Wei J."/>
            <person name="Que T."/>
            <person name="Du C."/>
            <person name="Cheng J."/>
            <person name="Dai P."/>
            <person name="Han X."/>
            <person name="Huang E."/>
            <person name="Gao Y."/>
            <person name="Liu J."/>
            <person name="Shao H."/>
            <person name="Ye R."/>
            <person name="Li L."/>
            <person name="Wei W."/>
            <person name="Wang X."/>
            <person name="Wang C."/>
            <person name="Yang T."/>
            <person name="Huo Q."/>
            <person name="Li W."/>
            <person name="Guo W."/>
            <person name="Chen H."/>
            <person name="Zhou L."/>
            <person name="Ni X."/>
            <person name="Tian J."/>
            <person name="Zhou Y."/>
            <person name="Sheng Y."/>
            <person name="Liu T."/>
            <person name="Pan Y."/>
            <person name="Xia L."/>
            <person name="Li J."/>
            <person name="Zhao F."/>
            <person name="Cao W."/>
        </authorList>
    </citation>
    <scope>NUCLEOTIDE SEQUENCE</scope>
    <source>
        <strain evidence="1">Hyas-2018</strain>
    </source>
</reference>
<evidence type="ECO:0000313" key="2">
    <source>
        <dbReference type="Proteomes" id="UP000821845"/>
    </source>
</evidence>
<evidence type="ECO:0000313" key="1">
    <source>
        <dbReference type="EMBL" id="KAH6925519.1"/>
    </source>
</evidence>
<comment type="caution">
    <text evidence="1">The sequence shown here is derived from an EMBL/GenBank/DDBJ whole genome shotgun (WGS) entry which is preliminary data.</text>
</comment>